<dbReference type="Pfam" id="PF00989">
    <property type="entry name" value="PAS"/>
    <property type="match status" value="1"/>
</dbReference>
<reference evidence="3 4" key="1">
    <citation type="submission" date="2009-11" db="EMBL/GenBank/DDBJ databases">
        <title>Annotation of Allomyces macrogynus ATCC 38327.</title>
        <authorList>
            <consortium name="The Broad Institute Genome Sequencing Platform"/>
            <person name="Russ C."/>
            <person name="Cuomo C."/>
            <person name="Burger G."/>
            <person name="Gray M.W."/>
            <person name="Holland P.W.H."/>
            <person name="King N."/>
            <person name="Lang F.B.F."/>
            <person name="Roger A.J."/>
            <person name="Ruiz-Trillo I."/>
            <person name="Young S.K."/>
            <person name="Zeng Q."/>
            <person name="Gargeya S."/>
            <person name="Fitzgerald M."/>
            <person name="Haas B."/>
            <person name="Abouelleil A."/>
            <person name="Alvarado L."/>
            <person name="Arachchi H.M."/>
            <person name="Berlin A."/>
            <person name="Chapman S.B."/>
            <person name="Gearin G."/>
            <person name="Goldberg J."/>
            <person name="Griggs A."/>
            <person name="Gujja S."/>
            <person name="Hansen M."/>
            <person name="Heiman D."/>
            <person name="Howarth C."/>
            <person name="Larimer J."/>
            <person name="Lui A."/>
            <person name="MacDonald P.J.P."/>
            <person name="McCowen C."/>
            <person name="Montmayeur A."/>
            <person name="Murphy C."/>
            <person name="Neiman D."/>
            <person name="Pearson M."/>
            <person name="Priest M."/>
            <person name="Roberts A."/>
            <person name="Saif S."/>
            <person name="Shea T."/>
            <person name="Sisk P."/>
            <person name="Stolte C."/>
            <person name="Sykes S."/>
            <person name="Wortman J."/>
            <person name="Nusbaum C."/>
            <person name="Birren B."/>
        </authorList>
    </citation>
    <scope>NUCLEOTIDE SEQUENCE [LARGE SCALE GENOMIC DNA]</scope>
    <source>
        <strain evidence="3 4">ATCC 38327</strain>
    </source>
</reference>
<keyword evidence="4" id="KW-1185">Reference proteome</keyword>
<sequence length="731" mass="79145">MSDGPVTIIPTNERGFIIWVKAMSRTTADADTPFTSWLSAATIEITTLLGATLSNHKTTEGVFVEIIHPTGDLIFSTVPNNDTRRRDLHSSWQLIVPVLNQQWTCKCWASNQFQNSLVTRWPSVVGAVTAIIFLLAGEALRRGVLRYFSSRRLLQQYHVQNRLLSTLSRYSKAIIEALPDCLLVVNERGRILGINKAVLDVTGYSVLELETTPVTEIVFPMILDLRFRTPSLAPSEYAPTSPLARAPAAPRAFQPTAAHPWTTSSSRSAADNTSARRIVIAEPPTMLASFDTASSDESGNMLDVGFFEGTVRRSDGTTFLASIAVNATTGIEDRRAMLDHAIAAGVTPLISLQRQLLDDEIAQVVLFHDISDQIQAQRMAGAARGEEREATKSKNSLLRFLAQALLPQTLGIHDALVSIQHRIRGVALGPDAPLRARQASGDSMELPLNIHARISSRTADEDIDAATATAQHMVVLMEDLALLIGTPFCARYRGDTSPPTAGVSLHRLQAEALHAQANRTAAKHMRVTTAVDPPSVVVGGNLTTLRVLMAKMLYLGSSVALPDSTWDIKYTVTHADRAFERSPSPTTSTSTGRSSSVSVTAPTHRPRPCRLRDASHVPSAHQQEEPVSCAPLSIHLRQTLSAMDKSVILDDLELSLQHGSRGSDFGSLALTFVGLATFVKRIGGVLVRSDGPVTGACTFDVEVPLAQLDVWVTFPSVRGAGTDNHVAQGLE</sequence>
<feature type="region of interest" description="Disordered" evidence="1">
    <location>
        <begin position="579"/>
        <end position="609"/>
    </location>
</feature>
<dbReference type="SMART" id="SM00091">
    <property type="entry name" value="PAS"/>
    <property type="match status" value="1"/>
</dbReference>
<feature type="compositionally biased region" description="Low complexity" evidence="1">
    <location>
        <begin position="581"/>
        <end position="600"/>
    </location>
</feature>
<name>A0A0L0SS65_ALLM3</name>
<dbReference type="CDD" id="cd00130">
    <property type="entry name" value="PAS"/>
    <property type="match status" value="1"/>
</dbReference>
<organism evidence="3 4">
    <name type="scientific">Allomyces macrogynus (strain ATCC 38327)</name>
    <name type="common">Allomyces javanicus var. macrogynus</name>
    <dbReference type="NCBI Taxonomy" id="578462"/>
    <lineage>
        <taxon>Eukaryota</taxon>
        <taxon>Fungi</taxon>
        <taxon>Fungi incertae sedis</taxon>
        <taxon>Blastocladiomycota</taxon>
        <taxon>Blastocladiomycetes</taxon>
        <taxon>Blastocladiales</taxon>
        <taxon>Blastocladiaceae</taxon>
        <taxon>Allomyces</taxon>
    </lineage>
</organism>
<evidence type="ECO:0000259" key="2">
    <source>
        <dbReference type="PROSITE" id="PS50112"/>
    </source>
</evidence>
<feature type="domain" description="PAS" evidence="2">
    <location>
        <begin position="167"/>
        <end position="209"/>
    </location>
</feature>
<dbReference type="InterPro" id="IPR035965">
    <property type="entry name" value="PAS-like_dom_sf"/>
</dbReference>
<dbReference type="AlphaFoldDB" id="A0A0L0SS65"/>
<dbReference type="InterPro" id="IPR013767">
    <property type="entry name" value="PAS_fold"/>
</dbReference>
<dbReference type="GO" id="GO:0006355">
    <property type="term" value="P:regulation of DNA-templated transcription"/>
    <property type="evidence" value="ECO:0007669"/>
    <property type="project" value="InterPro"/>
</dbReference>
<gene>
    <name evidence="3" type="ORF">AMAG_19440</name>
</gene>
<evidence type="ECO:0000313" key="4">
    <source>
        <dbReference type="Proteomes" id="UP000054350"/>
    </source>
</evidence>
<dbReference type="VEuPathDB" id="FungiDB:AMAG_19440"/>
<dbReference type="InterPro" id="IPR000014">
    <property type="entry name" value="PAS"/>
</dbReference>
<dbReference type="NCBIfam" id="TIGR00229">
    <property type="entry name" value="sensory_box"/>
    <property type="match status" value="1"/>
</dbReference>
<dbReference type="Gene3D" id="3.30.450.20">
    <property type="entry name" value="PAS domain"/>
    <property type="match status" value="1"/>
</dbReference>
<reference evidence="4" key="2">
    <citation type="submission" date="2009-11" db="EMBL/GenBank/DDBJ databases">
        <title>The Genome Sequence of Allomyces macrogynus strain ATCC 38327.</title>
        <authorList>
            <consortium name="The Broad Institute Genome Sequencing Platform"/>
            <person name="Russ C."/>
            <person name="Cuomo C."/>
            <person name="Shea T."/>
            <person name="Young S.K."/>
            <person name="Zeng Q."/>
            <person name="Koehrsen M."/>
            <person name="Haas B."/>
            <person name="Borodovsky M."/>
            <person name="Guigo R."/>
            <person name="Alvarado L."/>
            <person name="Berlin A."/>
            <person name="Borenstein D."/>
            <person name="Chen Z."/>
            <person name="Engels R."/>
            <person name="Freedman E."/>
            <person name="Gellesch M."/>
            <person name="Goldberg J."/>
            <person name="Griggs A."/>
            <person name="Gujja S."/>
            <person name="Heiman D."/>
            <person name="Hepburn T."/>
            <person name="Howarth C."/>
            <person name="Jen D."/>
            <person name="Larson L."/>
            <person name="Lewis B."/>
            <person name="Mehta T."/>
            <person name="Park D."/>
            <person name="Pearson M."/>
            <person name="Roberts A."/>
            <person name="Saif S."/>
            <person name="Shenoy N."/>
            <person name="Sisk P."/>
            <person name="Stolte C."/>
            <person name="Sykes S."/>
            <person name="Walk T."/>
            <person name="White J."/>
            <person name="Yandava C."/>
            <person name="Burger G."/>
            <person name="Gray M.W."/>
            <person name="Holland P.W.H."/>
            <person name="King N."/>
            <person name="Lang F.B.F."/>
            <person name="Roger A.J."/>
            <person name="Ruiz-Trillo I."/>
            <person name="Lander E."/>
            <person name="Nusbaum C."/>
        </authorList>
    </citation>
    <scope>NUCLEOTIDE SEQUENCE [LARGE SCALE GENOMIC DNA]</scope>
    <source>
        <strain evidence="4">ATCC 38327</strain>
    </source>
</reference>
<evidence type="ECO:0000256" key="1">
    <source>
        <dbReference type="SAM" id="MobiDB-lite"/>
    </source>
</evidence>
<proteinExistence type="predicted"/>
<protein>
    <submittedName>
        <fullName evidence="3">PAS domain S-box protein</fullName>
    </submittedName>
</protein>
<dbReference type="EMBL" id="GG745346">
    <property type="protein sequence ID" value="KNE65204.1"/>
    <property type="molecule type" value="Genomic_DNA"/>
</dbReference>
<accession>A0A0L0SS65</accession>
<dbReference type="OrthoDB" id="5572474at2759"/>
<dbReference type="SUPFAM" id="SSF55785">
    <property type="entry name" value="PYP-like sensor domain (PAS domain)"/>
    <property type="match status" value="1"/>
</dbReference>
<dbReference type="PROSITE" id="PS50112">
    <property type="entry name" value="PAS"/>
    <property type="match status" value="1"/>
</dbReference>
<dbReference type="eggNOG" id="ENOG502SZUZ">
    <property type="taxonomic scope" value="Eukaryota"/>
</dbReference>
<evidence type="ECO:0000313" key="3">
    <source>
        <dbReference type="EMBL" id="KNE65204.1"/>
    </source>
</evidence>
<dbReference type="Proteomes" id="UP000054350">
    <property type="component" value="Unassembled WGS sequence"/>
</dbReference>